<feature type="transmembrane region" description="Helical" evidence="2">
    <location>
        <begin position="164"/>
        <end position="188"/>
    </location>
</feature>
<reference evidence="3" key="1">
    <citation type="submission" date="2021-06" db="EMBL/GenBank/DDBJ databases">
        <title>Halomicroarcula sp. F24A a new haloarchaeum isolated from saline soil.</title>
        <authorList>
            <person name="Duran-Viseras A."/>
            <person name="Sanchez-Porro C."/>
            <person name="Ventosa A."/>
        </authorList>
    </citation>
    <scope>NUCLEOTIDE SEQUENCE</scope>
    <source>
        <strain evidence="3">F24A</strain>
    </source>
</reference>
<evidence type="ECO:0000256" key="1">
    <source>
        <dbReference type="SAM" id="MobiDB-lite"/>
    </source>
</evidence>
<feature type="transmembrane region" description="Helical" evidence="2">
    <location>
        <begin position="25"/>
        <end position="47"/>
    </location>
</feature>
<proteinExistence type="predicted"/>
<dbReference type="EMBL" id="RKLQ01000006">
    <property type="protein sequence ID" value="MBX0305900.1"/>
    <property type="molecule type" value="Genomic_DNA"/>
</dbReference>
<organism evidence="3 4">
    <name type="scientific">Haloarcula salinisoli</name>
    <dbReference type="NCBI Taxonomy" id="2487746"/>
    <lineage>
        <taxon>Archaea</taxon>
        <taxon>Methanobacteriati</taxon>
        <taxon>Methanobacteriota</taxon>
        <taxon>Stenosarchaea group</taxon>
        <taxon>Halobacteria</taxon>
        <taxon>Halobacteriales</taxon>
        <taxon>Haloarculaceae</taxon>
        <taxon>Haloarcula</taxon>
    </lineage>
</organism>
<dbReference type="Gene3D" id="1.10.287.1260">
    <property type="match status" value="1"/>
</dbReference>
<feature type="transmembrane region" description="Helical" evidence="2">
    <location>
        <begin position="118"/>
        <end position="143"/>
    </location>
</feature>
<evidence type="ECO:0000313" key="4">
    <source>
        <dbReference type="Proteomes" id="UP000783863"/>
    </source>
</evidence>
<keyword evidence="2" id="KW-1133">Transmembrane helix</keyword>
<sequence length="264" mass="27987">MSLIQSLQLQIPEFLEQTVAQIVAFLPRLAAAIVVLLIGWVVGIAAAKAVKGLTDRIELDRMVLETPLGRLMGGSEDAVSKTFGAITKWFVYAIAILAAANVLAIATLSAWIQTVVSYIPAFIAGLAVIIGGFVVADFIGDAITRTRAATQTEYTSWFATGTRMFLYFTAIVIGLDTMGIDVGILYLFARALAWGLAAAIALGAGIAFGWGAHTYVSNNINQWMGNVSEATPNPQRQEADGGRSSSERHGTSDVQSDGGTDVDD</sequence>
<comment type="caution">
    <text evidence="3">The sequence shown here is derived from an EMBL/GenBank/DDBJ whole genome shotgun (WGS) entry which is preliminary data.</text>
</comment>
<dbReference type="AlphaFoldDB" id="A0A8J7YH83"/>
<keyword evidence="2" id="KW-0812">Transmembrane</keyword>
<evidence type="ECO:0000313" key="3">
    <source>
        <dbReference type="EMBL" id="MBX0305900.1"/>
    </source>
</evidence>
<keyword evidence="2" id="KW-0472">Membrane</keyword>
<keyword evidence="4" id="KW-1185">Reference proteome</keyword>
<dbReference type="Proteomes" id="UP000783863">
    <property type="component" value="Unassembled WGS sequence"/>
</dbReference>
<evidence type="ECO:0000256" key="2">
    <source>
        <dbReference type="SAM" id="Phobius"/>
    </source>
</evidence>
<dbReference type="Pfam" id="PF05552">
    <property type="entry name" value="MS_channel_1st_1"/>
    <property type="match status" value="2"/>
</dbReference>
<feature type="compositionally biased region" description="Basic and acidic residues" evidence="1">
    <location>
        <begin position="237"/>
        <end position="251"/>
    </location>
</feature>
<accession>A0A8J7YH83</accession>
<gene>
    <name evidence="3" type="ORF">EGD98_19835</name>
</gene>
<feature type="region of interest" description="Disordered" evidence="1">
    <location>
        <begin position="226"/>
        <end position="264"/>
    </location>
</feature>
<dbReference type="InterPro" id="IPR008910">
    <property type="entry name" value="MSC_TM_helix"/>
</dbReference>
<name>A0A8J7YH83_9EURY</name>
<feature type="compositionally biased region" description="Polar residues" evidence="1">
    <location>
        <begin position="226"/>
        <end position="236"/>
    </location>
</feature>
<dbReference type="RefSeq" id="WP_220590090.1">
    <property type="nucleotide sequence ID" value="NZ_RKLQ01000006.1"/>
</dbReference>
<feature type="transmembrane region" description="Helical" evidence="2">
    <location>
        <begin position="194"/>
        <end position="216"/>
    </location>
</feature>
<protein>
    <submittedName>
        <fullName evidence="3">Uncharacterized protein</fullName>
    </submittedName>
</protein>
<feature type="transmembrane region" description="Helical" evidence="2">
    <location>
        <begin position="89"/>
        <end position="112"/>
    </location>
</feature>